<feature type="region of interest" description="Disordered" evidence="1">
    <location>
        <begin position="1"/>
        <end position="21"/>
    </location>
</feature>
<feature type="region of interest" description="Disordered" evidence="1">
    <location>
        <begin position="136"/>
        <end position="195"/>
    </location>
</feature>
<dbReference type="RefSeq" id="XP_062793915.1">
    <property type="nucleotide sequence ID" value="XM_062937864.1"/>
</dbReference>
<proteinExistence type="predicted"/>
<feature type="compositionally biased region" description="Polar residues" evidence="1">
    <location>
        <begin position="148"/>
        <end position="159"/>
    </location>
</feature>
<gene>
    <name evidence="2" type="ORF">IL334_006160</name>
</gene>
<feature type="compositionally biased region" description="Low complexity" evidence="1">
    <location>
        <begin position="61"/>
        <end position="87"/>
    </location>
</feature>
<feature type="region of interest" description="Disordered" evidence="1">
    <location>
        <begin position="310"/>
        <end position="347"/>
    </location>
</feature>
<feature type="region of interest" description="Disordered" evidence="1">
    <location>
        <begin position="371"/>
        <end position="394"/>
    </location>
</feature>
<dbReference type="GeneID" id="87958290"/>
<name>A0ABZ1D556_9TREE</name>
<feature type="region of interest" description="Disordered" evidence="1">
    <location>
        <begin position="600"/>
        <end position="632"/>
    </location>
</feature>
<feature type="region of interest" description="Disordered" evidence="1">
    <location>
        <begin position="61"/>
        <end position="89"/>
    </location>
</feature>
<feature type="region of interest" description="Disordered" evidence="1">
    <location>
        <begin position="268"/>
        <end position="287"/>
    </location>
</feature>
<feature type="compositionally biased region" description="Basic and acidic residues" evidence="1">
    <location>
        <begin position="137"/>
        <end position="147"/>
    </location>
</feature>
<feature type="region of interest" description="Disordered" evidence="1">
    <location>
        <begin position="644"/>
        <end position="682"/>
    </location>
</feature>
<feature type="compositionally biased region" description="Basic and acidic residues" evidence="1">
    <location>
        <begin position="657"/>
        <end position="668"/>
    </location>
</feature>
<sequence>MTSTQPQLQPHRHPALFSVPFTAPNRKTEQQKVSSHLSVLSTAPVSVSIPTSVSLSIPFFSRTSSSTSSSTDLETSYSSSSYSSSSSPGFAIGGPTGLDLRNLNLNNPYSVSTSRSNSNSRPSLIKMPNWSTWSARSSEDIARRGSTDTEISMSVTSEMDNVKFNIDHHNDEDDDDDVDDNDNDNGNGERVDKGSSIKGFRVDFGTWSRKPKIILSKRNPFKADKLNLKSFSSPKKELKTVKLVNQKNHNKVLVEETEFHALERVWARSEEQKERERRGSDWPPTLPREMVLDLSGIPNFTGDTIDSVIEADAKDGEKPTTRIENETERSTKAAEEGEEEEEGLTAPRIDTPLEMPIVPRLHLRRSHSSFLSPVLDTEEEEEVPQPKEEEKEEDLFVHTHYPSRTAFTASAFIPAPTSTASAQISALSYRPHPIGAKETVSDESPKFDLSIFSPRPPPPPVLKGIIDSIPISPLELPSLTYQNLTMTFPTPVLPRDPPTSPLTTSTSTRTTTTMATAMVMPIPRKGGPADSIESVLNPVTRRGSNASTLERDRRSSRPSSIAGSGLPRRRMSLIIKPSILPCPTPPSLLTSPKTLGSEYIPPLFSPSSISPTHSRFNDSGNGPSGLPGRRGRGSLRLKLPPSHFAESAGLGFGPTPGKKEEQDKEEHIPTPGTFGLEGENERIEQESINPYFAWTGLSA</sequence>
<feature type="compositionally biased region" description="Low complexity" evidence="1">
    <location>
        <begin position="600"/>
        <end position="611"/>
    </location>
</feature>
<evidence type="ECO:0000256" key="1">
    <source>
        <dbReference type="SAM" id="MobiDB-lite"/>
    </source>
</evidence>
<organism evidence="2 3">
    <name type="scientific">Kwoniella shivajii</name>
    <dbReference type="NCBI Taxonomy" id="564305"/>
    <lineage>
        <taxon>Eukaryota</taxon>
        <taxon>Fungi</taxon>
        <taxon>Dikarya</taxon>
        <taxon>Basidiomycota</taxon>
        <taxon>Agaricomycotina</taxon>
        <taxon>Tremellomycetes</taxon>
        <taxon>Tremellales</taxon>
        <taxon>Cryptococcaceae</taxon>
        <taxon>Kwoniella</taxon>
    </lineage>
</organism>
<evidence type="ECO:0000313" key="2">
    <source>
        <dbReference type="EMBL" id="WRT69176.1"/>
    </source>
</evidence>
<feature type="region of interest" description="Disordered" evidence="1">
    <location>
        <begin position="490"/>
        <end position="568"/>
    </location>
</feature>
<reference evidence="2 3" key="1">
    <citation type="submission" date="2024-01" db="EMBL/GenBank/DDBJ databases">
        <title>Comparative genomics of Cryptococcus and Kwoniella reveals pathogenesis evolution and contrasting modes of karyotype evolution via chromosome fusion or intercentromeric recombination.</title>
        <authorList>
            <person name="Coelho M.A."/>
            <person name="David-Palma M."/>
            <person name="Shea T."/>
            <person name="Bowers K."/>
            <person name="McGinley-Smith S."/>
            <person name="Mohammad A.W."/>
            <person name="Gnirke A."/>
            <person name="Yurkov A.M."/>
            <person name="Nowrousian M."/>
            <person name="Sun S."/>
            <person name="Cuomo C.A."/>
            <person name="Heitman J."/>
        </authorList>
    </citation>
    <scope>NUCLEOTIDE SEQUENCE [LARGE SCALE GENOMIC DNA]</scope>
    <source>
        <strain evidence="2">CBS 11374</strain>
    </source>
</reference>
<accession>A0ABZ1D556</accession>
<feature type="compositionally biased region" description="Basic and acidic residues" evidence="1">
    <location>
        <begin position="311"/>
        <end position="335"/>
    </location>
</feature>
<protein>
    <submittedName>
        <fullName evidence="2">Uncharacterized protein</fullName>
    </submittedName>
</protein>
<feature type="compositionally biased region" description="Basic and acidic residues" evidence="1">
    <location>
        <begin position="268"/>
        <end position="280"/>
    </location>
</feature>
<feature type="compositionally biased region" description="Acidic residues" evidence="1">
    <location>
        <begin position="172"/>
        <end position="183"/>
    </location>
</feature>
<feature type="compositionally biased region" description="Pro residues" evidence="1">
    <location>
        <begin position="491"/>
        <end position="500"/>
    </location>
</feature>
<evidence type="ECO:0000313" key="3">
    <source>
        <dbReference type="Proteomes" id="UP001329825"/>
    </source>
</evidence>
<dbReference type="EMBL" id="CP141888">
    <property type="protein sequence ID" value="WRT69176.1"/>
    <property type="molecule type" value="Genomic_DNA"/>
</dbReference>
<keyword evidence="3" id="KW-1185">Reference proteome</keyword>
<feature type="compositionally biased region" description="Basic and acidic residues" evidence="1">
    <location>
        <begin position="384"/>
        <end position="394"/>
    </location>
</feature>
<feature type="compositionally biased region" description="Low complexity" evidence="1">
    <location>
        <begin position="501"/>
        <end position="513"/>
    </location>
</feature>
<dbReference type="Proteomes" id="UP001329825">
    <property type="component" value="Chromosome 8"/>
</dbReference>